<protein>
    <submittedName>
        <fullName evidence="3">DUF2993 domain-containing protein</fullName>
    </submittedName>
</protein>
<sequence length="306" mass="31695">MPSSSQVPANSQAQSSAATAWKVIVAVLVALLVVVLLAEFGARYFIGQQLRSSFREDIEAQGIEMTEDPEVSFGSSPVLFGLIGGKLSEVNIDTPSTLQQDPEGNYKGMPASHVHMESMALKSGEAEFLRTRSELPDDYLTHSIQEGLREQLGGVGFLGDIVVSDITTDHEAETITVQFLSGAANLTLRPLVDANGNVAFDASEAKVLGFSLPEGAADGIANSLNQNLREATGGQLDITAIEFNDHGLVITLEGHNVNPSHMSKELNADPGSGEAGAGSGAGSGTGAGSEAGGTSGSNSDAPVRNT</sequence>
<reference evidence="3 4" key="1">
    <citation type="submission" date="2023-05" db="EMBL/GenBank/DDBJ databases">
        <title>Metabolic capabilities are highly conserved among human nasal-associated Corynebacterium species in pangenomic analyses.</title>
        <authorList>
            <person name="Tran T.H."/>
            <person name="Roberts A.Q."/>
            <person name="Escapa I.F."/>
            <person name="Gao W."/>
            <person name="Conlan S."/>
            <person name="Kong H."/>
            <person name="Segre J.A."/>
            <person name="Kelly M.S."/>
            <person name="Lemon K.P."/>
        </authorList>
    </citation>
    <scope>NUCLEOTIDE SEQUENCE [LARGE SCALE GENOMIC DNA]</scope>
    <source>
        <strain evidence="3 4">KPL2811</strain>
    </source>
</reference>
<dbReference type="Proteomes" id="UP001243856">
    <property type="component" value="Unassembled WGS sequence"/>
</dbReference>
<dbReference type="InterPro" id="IPR021373">
    <property type="entry name" value="DUF2993"/>
</dbReference>
<feature type="transmembrane region" description="Helical" evidence="2">
    <location>
        <begin position="20"/>
        <end position="46"/>
    </location>
</feature>
<comment type="caution">
    <text evidence="3">The sequence shown here is derived from an EMBL/GenBank/DDBJ whole genome shotgun (WGS) entry which is preliminary data.</text>
</comment>
<feature type="region of interest" description="Disordered" evidence="1">
    <location>
        <begin position="260"/>
        <end position="306"/>
    </location>
</feature>
<keyword evidence="4" id="KW-1185">Reference proteome</keyword>
<organism evidence="3 4">
    <name type="scientific">Corynebacterium propinquum</name>
    <dbReference type="NCBI Taxonomy" id="43769"/>
    <lineage>
        <taxon>Bacteria</taxon>
        <taxon>Bacillati</taxon>
        <taxon>Actinomycetota</taxon>
        <taxon>Actinomycetes</taxon>
        <taxon>Mycobacteriales</taxon>
        <taxon>Corynebacteriaceae</taxon>
        <taxon>Corynebacterium</taxon>
    </lineage>
</organism>
<feature type="compositionally biased region" description="Gly residues" evidence="1">
    <location>
        <begin position="273"/>
        <end position="295"/>
    </location>
</feature>
<keyword evidence="2" id="KW-0812">Transmembrane</keyword>
<dbReference type="Pfam" id="PF11209">
    <property type="entry name" value="LmeA"/>
    <property type="match status" value="1"/>
</dbReference>
<dbReference type="RefSeq" id="WP_049167835.1">
    <property type="nucleotide sequence ID" value="NZ_CABIYR010000006.1"/>
</dbReference>
<accession>A0ABT7G4E0</accession>
<evidence type="ECO:0000256" key="1">
    <source>
        <dbReference type="SAM" id="MobiDB-lite"/>
    </source>
</evidence>
<evidence type="ECO:0000256" key="2">
    <source>
        <dbReference type="SAM" id="Phobius"/>
    </source>
</evidence>
<dbReference type="EMBL" id="JASNVK010000024">
    <property type="protein sequence ID" value="MDK4301611.1"/>
    <property type="molecule type" value="Genomic_DNA"/>
</dbReference>
<gene>
    <name evidence="3" type="ORF">QPX45_10275</name>
</gene>
<keyword evidence="2" id="KW-1133">Transmembrane helix</keyword>
<name>A0ABT7G4E0_9CORY</name>
<keyword evidence="2" id="KW-0472">Membrane</keyword>
<evidence type="ECO:0000313" key="4">
    <source>
        <dbReference type="Proteomes" id="UP001243856"/>
    </source>
</evidence>
<proteinExistence type="predicted"/>
<evidence type="ECO:0000313" key="3">
    <source>
        <dbReference type="EMBL" id="MDK4301611.1"/>
    </source>
</evidence>